<evidence type="ECO:0000313" key="1">
    <source>
        <dbReference type="EMBL" id="MBX7499841.1"/>
    </source>
</evidence>
<reference evidence="1 2" key="1">
    <citation type="submission" date="2021-08" db="EMBL/GenBank/DDBJ databases">
        <title>Comparative Genomics Analysis of the Genus Qipengyuania Reveals Extensive Genetic Diversity and Metabolic Versatility, Including the Description of Fifteen Novel Species.</title>
        <authorList>
            <person name="Liu Y."/>
        </authorList>
    </citation>
    <scope>NUCLEOTIDE SEQUENCE [LARGE SCALE GENOMIC DNA]</scope>
    <source>
        <strain evidence="1 2">YG27</strain>
    </source>
</reference>
<dbReference type="SUPFAM" id="SSF53474">
    <property type="entry name" value="alpha/beta-Hydrolases"/>
    <property type="match status" value="1"/>
</dbReference>
<name>A0ABS7JQB7_9SPHN</name>
<sequence>MYASWPCPQPDGSPGEEMVLGFDKARQKRLLIAAPLFDEANKFRHQAFEIMRRLDAKGIDSFLPDLPGCNESLAPHSDQSIARWRQAVAAAATHFRADRVLTIRSGAWLVPEGCTGWAYAPAKPTQVLRAMLRARSLAAREAGRRESADALLAEGREQGLELAGWSLGAELVCELDEGAFALPEGLTAIEQTEVGGKPLWLRAENDVDPAQADVLATIVAAGMADA</sequence>
<dbReference type="InterPro" id="IPR029058">
    <property type="entry name" value="AB_hydrolase_fold"/>
</dbReference>
<organism evidence="1 2">
    <name type="scientific">Qipengyuania mesophila</name>
    <dbReference type="NCBI Taxonomy" id="2867246"/>
    <lineage>
        <taxon>Bacteria</taxon>
        <taxon>Pseudomonadati</taxon>
        <taxon>Pseudomonadota</taxon>
        <taxon>Alphaproteobacteria</taxon>
        <taxon>Sphingomonadales</taxon>
        <taxon>Erythrobacteraceae</taxon>
        <taxon>Qipengyuania</taxon>
    </lineage>
</organism>
<protein>
    <recommendedName>
        <fullName evidence="3">DUF1937 family protein</fullName>
    </recommendedName>
</protein>
<dbReference type="RefSeq" id="WP_221599660.1">
    <property type="nucleotide sequence ID" value="NZ_JAIGNU010000001.1"/>
</dbReference>
<evidence type="ECO:0008006" key="3">
    <source>
        <dbReference type="Google" id="ProtNLM"/>
    </source>
</evidence>
<dbReference type="Proteomes" id="UP000782554">
    <property type="component" value="Unassembled WGS sequence"/>
</dbReference>
<evidence type="ECO:0000313" key="2">
    <source>
        <dbReference type="Proteomes" id="UP000782554"/>
    </source>
</evidence>
<comment type="caution">
    <text evidence="1">The sequence shown here is derived from an EMBL/GenBank/DDBJ whole genome shotgun (WGS) entry which is preliminary data.</text>
</comment>
<proteinExistence type="predicted"/>
<keyword evidence="2" id="KW-1185">Reference proteome</keyword>
<accession>A0ABS7JQB7</accession>
<gene>
    <name evidence="1" type="ORF">K3181_00110</name>
</gene>
<dbReference type="Gene3D" id="3.40.50.1820">
    <property type="entry name" value="alpha/beta hydrolase"/>
    <property type="match status" value="1"/>
</dbReference>
<dbReference type="EMBL" id="JAIGNU010000001">
    <property type="protein sequence ID" value="MBX7499841.1"/>
    <property type="molecule type" value="Genomic_DNA"/>
</dbReference>